<evidence type="ECO:0000313" key="2">
    <source>
        <dbReference type="EMBL" id="KAD3337973.1"/>
    </source>
</evidence>
<evidence type="ECO:0000256" key="1">
    <source>
        <dbReference type="SAM" id="MobiDB-lite"/>
    </source>
</evidence>
<feature type="compositionally biased region" description="Basic and acidic residues" evidence="1">
    <location>
        <begin position="179"/>
        <end position="193"/>
    </location>
</feature>
<dbReference type="Proteomes" id="UP000326396">
    <property type="component" value="Linkage Group LG6"/>
</dbReference>
<feature type="compositionally biased region" description="Acidic residues" evidence="1">
    <location>
        <begin position="194"/>
        <end position="204"/>
    </location>
</feature>
<feature type="compositionally biased region" description="Basic and acidic residues" evidence="1">
    <location>
        <begin position="126"/>
        <end position="159"/>
    </location>
</feature>
<organism evidence="2 3">
    <name type="scientific">Mikania micrantha</name>
    <name type="common">bitter vine</name>
    <dbReference type="NCBI Taxonomy" id="192012"/>
    <lineage>
        <taxon>Eukaryota</taxon>
        <taxon>Viridiplantae</taxon>
        <taxon>Streptophyta</taxon>
        <taxon>Embryophyta</taxon>
        <taxon>Tracheophyta</taxon>
        <taxon>Spermatophyta</taxon>
        <taxon>Magnoliopsida</taxon>
        <taxon>eudicotyledons</taxon>
        <taxon>Gunneridae</taxon>
        <taxon>Pentapetalae</taxon>
        <taxon>asterids</taxon>
        <taxon>campanulids</taxon>
        <taxon>Asterales</taxon>
        <taxon>Asteraceae</taxon>
        <taxon>Asteroideae</taxon>
        <taxon>Heliantheae alliance</taxon>
        <taxon>Eupatorieae</taxon>
        <taxon>Mikania</taxon>
    </lineage>
</organism>
<evidence type="ECO:0000313" key="3">
    <source>
        <dbReference type="Proteomes" id="UP000326396"/>
    </source>
</evidence>
<dbReference type="OrthoDB" id="2020529at2759"/>
<dbReference type="EMBL" id="SZYD01000016">
    <property type="protein sequence ID" value="KAD3337973.1"/>
    <property type="molecule type" value="Genomic_DNA"/>
</dbReference>
<protein>
    <submittedName>
        <fullName evidence="2">Uncharacterized protein</fullName>
    </submittedName>
</protein>
<dbReference type="PANTHER" id="PTHR34572">
    <property type="entry name" value="GOLGIN FAMILY A PROTEIN"/>
    <property type="match status" value="1"/>
</dbReference>
<accession>A0A5N6MC60</accession>
<keyword evidence="3" id="KW-1185">Reference proteome</keyword>
<dbReference type="PANTHER" id="PTHR34572:SF1">
    <property type="entry name" value="GOLGIN FAMILY A PROTEIN"/>
    <property type="match status" value="1"/>
</dbReference>
<gene>
    <name evidence="2" type="ORF">E3N88_33494</name>
</gene>
<name>A0A5N6MC60_9ASTR</name>
<sequence>MEGVGARLGRSSTRYGPATVFTGPVRRWKKKWVHVTPPNTTGASSNNHHQQQQQASINSNGDSSSNGSNDSGSHLMLYKWTPISQSISAAGDNISSGDAKDEGAAGEEDEEPPRRKIKYIPIALLEEQKKESPEQEHIDEAVEIDPNSKVDDVDGKPDINDLPMEENEASEDANVGRQDLNESKLDLNARDGIEDGEETEDQEL</sequence>
<feature type="compositionally biased region" description="Low complexity" evidence="1">
    <location>
        <begin position="43"/>
        <end position="73"/>
    </location>
</feature>
<reference evidence="2 3" key="1">
    <citation type="submission" date="2019-05" db="EMBL/GenBank/DDBJ databases">
        <title>Mikania micrantha, genome provides insights into the molecular mechanism of rapid growth.</title>
        <authorList>
            <person name="Liu B."/>
        </authorList>
    </citation>
    <scope>NUCLEOTIDE SEQUENCE [LARGE SCALE GENOMIC DNA]</scope>
    <source>
        <strain evidence="2">NLD-2019</strain>
        <tissue evidence="2">Leaf</tissue>
    </source>
</reference>
<feature type="region of interest" description="Disordered" evidence="1">
    <location>
        <begin position="88"/>
        <end position="204"/>
    </location>
</feature>
<feature type="region of interest" description="Disordered" evidence="1">
    <location>
        <begin position="1"/>
        <end position="76"/>
    </location>
</feature>
<dbReference type="AlphaFoldDB" id="A0A5N6MC60"/>
<proteinExistence type="predicted"/>
<comment type="caution">
    <text evidence="2">The sequence shown here is derived from an EMBL/GenBank/DDBJ whole genome shotgun (WGS) entry which is preliminary data.</text>
</comment>